<keyword evidence="3" id="KW-0804">Transcription</keyword>
<proteinExistence type="predicted"/>
<dbReference type="Pfam" id="PF01047">
    <property type="entry name" value="MarR"/>
    <property type="match status" value="1"/>
</dbReference>
<protein>
    <submittedName>
        <fullName evidence="5">MarR family transcriptional regulator</fullName>
    </submittedName>
</protein>
<gene>
    <name evidence="5" type="ORF">FPZ49_22005</name>
</gene>
<organism evidence="5 6">
    <name type="scientific">Paenibacillus cremeus</name>
    <dbReference type="NCBI Taxonomy" id="2163881"/>
    <lineage>
        <taxon>Bacteria</taxon>
        <taxon>Bacillati</taxon>
        <taxon>Bacillota</taxon>
        <taxon>Bacilli</taxon>
        <taxon>Bacillales</taxon>
        <taxon>Paenibacillaceae</taxon>
        <taxon>Paenibacillus</taxon>
    </lineage>
</organism>
<name>A0A559K6X2_9BACL</name>
<dbReference type="PANTHER" id="PTHR42756:SF1">
    <property type="entry name" value="TRANSCRIPTIONAL REPRESSOR OF EMRAB OPERON"/>
    <property type="match status" value="1"/>
</dbReference>
<keyword evidence="1" id="KW-0805">Transcription regulation</keyword>
<dbReference type="GO" id="GO:0003677">
    <property type="term" value="F:DNA binding"/>
    <property type="evidence" value="ECO:0007669"/>
    <property type="project" value="UniProtKB-KW"/>
</dbReference>
<dbReference type="RefSeq" id="WP_144850965.1">
    <property type="nucleotide sequence ID" value="NZ_VNJI01000031.1"/>
</dbReference>
<evidence type="ECO:0000256" key="1">
    <source>
        <dbReference type="ARBA" id="ARBA00023015"/>
    </source>
</evidence>
<comment type="caution">
    <text evidence="5">The sequence shown here is derived from an EMBL/GenBank/DDBJ whole genome shotgun (WGS) entry which is preliminary data.</text>
</comment>
<keyword evidence="2" id="KW-0238">DNA-binding</keyword>
<dbReference type="AlphaFoldDB" id="A0A559K6X2"/>
<dbReference type="PROSITE" id="PS50995">
    <property type="entry name" value="HTH_MARR_2"/>
    <property type="match status" value="1"/>
</dbReference>
<accession>A0A559K6X2</accession>
<dbReference type="InterPro" id="IPR036390">
    <property type="entry name" value="WH_DNA-bd_sf"/>
</dbReference>
<sequence>MTLDNSLGFILNHTGRKMSQLLTLQFQPHDITTEQWTVLHRLAEQDGISQKELAKRAEKDQTNITRILDHLERKGLVERRTNAEDRRSFLTYITEAGRTLDSTLVPIENQVIRSVLHGLTEEQIQTLRELLLHLTRNANQGILEWEEEK</sequence>
<dbReference type="InterPro" id="IPR000835">
    <property type="entry name" value="HTH_MarR-typ"/>
</dbReference>
<dbReference type="Proteomes" id="UP000317036">
    <property type="component" value="Unassembled WGS sequence"/>
</dbReference>
<evidence type="ECO:0000259" key="4">
    <source>
        <dbReference type="PROSITE" id="PS50995"/>
    </source>
</evidence>
<dbReference type="InterPro" id="IPR036388">
    <property type="entry name" value="WH-like_DNA-bd_sf"/>
</dbReference>
<dbReference type="EMBL" id="VNJI01000031">
    <property type="protein sequence ID" value="TVY07833.1"/>
    <property type="molecule type" value="Genomic_DNA"/>
</dbReference>
<dbReference type="Gene3D" id="1.10.10.10">
    <property type="entry name" value="Winged helix-like DNA-binding domain superfamily/Winged helix DNA-binding domain"/>
    <property type="match status" value="1"/>
</dbReference>
<reference evidence="5 6" key="1">
    <citation type="submission" date="2019-07" db="EMBL/GenBank/DDBJ databases">
        <authorList>
            <person name="Kim J."/>
        </authorList>
    </citation>
    <scope>NUCLEOTIDE SEQUENCE [LARGE SCALE GENOMIC DNA]</scope>
    <source>
        <strain evidence="5 6">JC52</strain>
    </source>
</reference>
<dbReference type="PANTHER" id="PTHR42756">
    <property type="entry name" value="TRANSCRIPTIONAL REGULATOR, MARR"/>
    <property type="match status" value="1"/>
</dbReference>
<evidence type="ECO:0000313" key="6">
    <source>
        <dbReference type="Proteomes" id="UP000317036"/>
    </source>
</evidence>
<keyword evidence="6" id="KW-1185">Reference proteome</keyword>
<dbReference type="InterPro" id="IPR023187">
    <property type="entry name" value="Tscrpt_reg_MarR-type_CS"/>
</dbReference>
<dbReference type="OrthoDB" id="5327581at2"/>
<dbReference type="PRINTS" id="PR00598">
    <property type="entry name" value="HTHMARR"/>
</dbReference>
<evidence type="ECO:0000256" key="2">
    <source>
        <dbReference type="ARBA" id="ARBA00023125"/>
    </source>
</evidence>
<evidence type="ECO:0000256" key="3">
    <source>
        <dbReference type="ARBA" id="ARBA00023163"/>
    </source>
</evidence>
<dbReference type="PROSITE" id="PS01117">
    <property type="entry name" value="HTH_MARR_1"/>
    <property type="match status" value="1"/>
</dbReference>
<dbReference type="GO" id="GO:0003700">
    <property type="term" value="F:DNA-binding transcription factor activity"/>
    <property type="evidence" value="ECO:0007669"/>
    <property type="project" value="InterPro"/>
</dbReference>
<feature type="domain" description="HTH marR-type" evidence="4">
    <location>
        <begin position="4"/>
        <end position="136"/>
    </location>
</feature>
<dbReference type="SMART" id="SM00347">
    <property type="entry name" value="HTH_MARR"/>
    <property type="match status" value="1"/>
</dbReference>
<dbReference type="SUPFAM" id="SSF46785">
    <property type="entry name" value="Winged helix' DNA-binding domain"/>
    <property type="match status" value="1"/>
</dbReference>
<evidence type="ECO:0000313" key="5">
    <source>
        <dbReference type="EMBL" id="TVY07833.1"/>
    </source>
</evidence>